<dbReference type="InterPro" id="IPR011990">
    <property type="entry name" value="TPR-like_helical_dom_sf"/>
</dbReference>
<dbReference type="AlphaFoldDB" id="A0A1S7LHA3"/>
<dbReference type="EMBL" id="LO017727">
    <property type="protein sequence ID" value="CRH05908.1"/>
    <property type="molecule type" value="Genomic_DNA"/>
</dbReference>
<evidence type="ECO:0008006" key="2">
    <source>
        <dbReference type="Google" id="ProtNLM"/>
    </source>
</evidence>
<sequence>MSESVSFYSHELDPTIGQRLIGAMKEPDDAKQIQLLQAVVEAYPATLDGHICLIKALFKAQRLDEAEQAAQRALAEAAGQGRFSHNPADHTPADQQWLVVGSAQRLYLFCLKALGVVNMRQQKLVEAEALLSKLLELDPHDEIGGASYLQLVQSAQQAT</sequence>
<name>A0A1S7LHA3_MAGMO</name>
<proteinExistence type="predicted"/>
<dbReference type="SUPFAM" id="SSF48452">
    <property type="entry name" value="TPR-like"/>
    <property type="match status" value="1"/>
</dbReference>
<dbReference type="Gene3D" id="1.25.40.10">
    <property type="entry name" value="Tetratricopeptide repeat domain"/>
    <property type="match status" value="1"/>
</dbReference>
<organism evidence="1">
    <name type="scientific">Magnetococcus massalia (strain MO-1)</name>
    <dbReference type="NCBI Taxonomy" id="451514"/>
    <lineage>
        <taxon>Bacteria</taxon>
        <taxon>Pseudomonadati</taxon>
        <taxon>Pseudomonadota</taxon>
        <taxon>Magnetococcia</taxon>
        <taxon>Magnetococcales</taxon>
        <taxon>Magnetococcaceae</taxon>
        <taxon>Magnetococcus</taxon>
    </lineage>
</organism>
<accession>A0A1S7LHA3</accession>
<gene>
    <name evidence="1" type="ORF">MAGMO_1727</name>
</gene>
<evidence type="ECO:0000313" key="1">
    <source>
        <dbReference type="EMBL" id="CRH05908.1"/>
    </source>
</evidence>
<reference evidence="1" key="1">
    <citation type="submission" date="2015-04" db="EMBL/GenBank/DDBJ databases">
        <authorList>
            <person name="Syromyatnikov M.Y."/>
            <person name="Popov V.N."/>
        </authorList>
    </citation>
    <scope>NUCLEOTIDE SEQUENCE</scope>
    <source>
        <strain evidence="1">MO-1</strain>
    </source>
</reference>
<protein>
    <recommendedName>
        <fullName evidence="2">Tetratricopeptide repeat protein</fullName>
    </recommendedName>
</protein>